<dbReference type="RefSeq" id="WP_077996594.1">
    <property type="nucleotide sequence ID" value="NZ_CP019794.1"/>
</dbReference>
<dbReference type="Gene3D" id="3.40.50.10350">
    <property type="entry name" value="Glycerate kinase, domain 1"/>
    <property type="match status" value="1"/>
</dbReference>
<comment type="similarity">
    <text evidence="1 4">Belongs to the glycerate kinase type-1 family.</text>
</comment>
<dbReference type="InterPro" id="IPR004381">
    <property type="entry name" value="Glycerate_kinase"/>
</dbReference>
<dbReference type="GeneID" id="64217271"/>
<dbReference type="PIRSF" id="PIRSF006078">
    <property type="entry name" value="GlxK"/>
    <property type="match status" value="1"/>
</dbReference>
<dbReference type="Pfam" id="PF02595">
    <property type="entry name" value="Gly_kinase"/>
    <property type="match status" value="1"/>
</dbReference>
<protein>
    <submittedName>
        <fullName evidence="5">Glycerate kinase</fullName>
    </submittedName>
</protein>
<evidence type="ECO:0000313" key="6">
    <source>
        <dbReference type="Proteomes" id="UP000192727"/>
    </source>
</evidence>
<keyword evidence="2 4" id="KW-0808">Transferase</keyword>
<dbReference type="Gene3D" id="3.90.1510.10">
    <property type="entry name" value="Glycerate kinase, domain 2"/>
    <property type="match status" value="1"/>
</dbReference>
<dbReference type="InterPro" id="IPR018197">
    <property type="entry name" value="Glycerate_kinase_RE-like"/>
</dbReference>
<dbReference type="GO" id="GO:0008887">
    <property type="term" value="F:glycerate kinase activity"/>
    <property type="evidence" value="ECO:0007669"/>
    <property type="project" value="UniProtKB-UniRule"/>
</dbReference>
<proteinExistence type="inferred from homology"/>
<accession>A0A1V0UU29</accession>
<evidence type="ECO:0000256" key="4">
    <source>
        <dbReference type="PIRNR" id="PIRNR006078"/>
    </source>
</evidence>
<reference evidence="5 6" key="1">
    <citation type="submission" date="2017-03" db="EMBL/GenBank/DDBJ databases">
        <title>Paenibacillus larvae genome sequencing.</title>
        <authorList>
            <person name="Dingman D.W."/>
        </authorList>
    </citation>
    <scope>NUCLEOTIDE SEQUENCE [LARGE SCALE GENOMIC DNA]</scope>
    <source>
        <strain evidence="5 6">SAG 10367</strain>
    </source>
</reference>
<evidence type="ECO:0000256" key="2">
    <source>
        <dbReference type="ARBA" id="ARBA00022679"/>
    </source>
</evidence>
<dbReference type="PANTHER" id="PTHR21599">
    <property type="entry name" value="GLYCERATE KINASE"/>
    <property type="match status" value="1"/>
</dbReference>
<gene>
    <name evidence="5" type="ORF">B7C51_13915</name>
</gene>
<dbReference type="InterPro" id="IPR018193">
    <property type="entry name" value="Glyc_kinase_flavodox-like_fold"/>
</dbReference>
<dbReference type="GO" id="GO:0031388">
    <property type="term" value="P:organic acid phosphorylation"/>
    <property type="evidence" value="ECO:0007669"/>
    <property type="project" value="UniProtKB-UniRule"/>
</dbReference>
<sequence>MKKIIIAPDSFKESLTALEAASAIEKGFRSVFPDAELVKIPMADGGEGTVQSLVDATKGEIVSLEVTGPLGKPVKAFYGMLGDGRTAVIEMAAASGIAHVPLSERNPLVTTTFGTGQQILAALDRGVSHIILGLGGSATNDGGAGMAAALGVRFLDKSGKEIGWGGGELGRLHQIDISGLDKRLSNVSVVAACDVDNLLTGPTGASAIFGPQKGATPDMVLLLDANLGHYAKNIQKTLGLDLESVPGAGAAGGLGAGVLAFLKVELKRGIDIVVEASGLKDAMKGADLVITGEGRIDSQTIYGKTPIGVAKTAKAFGIPTLALAGCVSADYAVVLEHGLDAVFPIIPGIQSLDQVLREGAINLERTARNAAALLKLPDK</sequence>
<dbReference type="SUPFAM" id="SSF110738">
    <property type="entry name" value="Glycerate kinase I"/>
    <property type="match status" value="1"/>
</dbReference>
<organism evidence="5 6">
    <name type="scientific">Paenibacillus larvae subsp. pulvifaciens</name>
    <dbReference type="NCBI Taxonomy" id="1477"/>
    <lineage>
        <taxon>Bacteria</taxon>
        <taxon>Bacillati</taxon>
        <taxon>Bacillota</taxon>
        <taxon>Bacilli</taxon>
        <taxon>Bacillales</taxon>
        <taxon>Paenibacillaceae</taxon>
        <taxon>Paenibacillus</taxon>
    </lineage>
</organism>
<dbReference type="Proteomes" id="UP000192727">
    <property type="component" value="Chromosome"/>
</dbReference>
<evidence type="ECO:0000313" key="5">
    <source>
        <dbReference type="EMBL" id="ARF68661.1"/>
    </source>
</evidence>
<dbReference type="AlphaFoldDB" id="A0A1V0UU29"/>
<dbReference type="EMBL" id="CP020557">
    <property type="protein sequence ID" value="ARF68661.1"/>
    <property type="molecule type" value="Genomic_DNA"/>
</dbReference>
<dbReference type="PANTHER" id="PTHR21599:SF0">
    <property type="entry name" value="GLYCERATE KINASE"/>
    <property type="match status" value="1"/>
</dbReference>
<keyword evidence="3 4" id="KW-0418">Kinase</keyword>
<dbReference type="NCBIfam" id="TIGR00045">
    <property type="entry name" value="glycerate kinase"/>
    <property type="match status" value="1"/>
</dbReference>
<dbReference type="InterPro" id="IPR036129">
    <property type="entry name" value="Glycerate_kinase_sf"/>
</dbReference>
<evidence type="ECO:0000256" key="1">
    <source>
        <dbReference type="ARBA" id="ARBA00006284"/>
    </source>
</evidence>
<evidence type="ECO:0000256" key="3">
    <source>
        <dbReference type="ARBA" id="ARBA00022777"/>
    </source>
</evidence>
<name>A0A1V0UU29_9BACL</name>